<name>E8QYN6_ISOPI</name>
<accession>E8QYN6</accession>
<dbReference type="EMBL" id="CP002353">
    <property type="protein sequence ID" value="ADV61012.1"/>
    <property type="molecule type" value="Genomic_DNA"/>
</dbReference>
<dbReference type="HOGENOM" id="CLU_012907_1_0_0"/>
<dbReference type="InParanoid" id="E8QYN6"/>
<dbReference type="SUPFAM" id="SSF52922">
    <property type="entry name" value="TK C-terminal domain-like"/>
    <property type="match status" value="1"/>
</dbReference>
<sequence>MATLVQAVRMALHYGEEHLGVTDIFGEDVGPPLGGVFTATQGLRTAWNSPLDERGIIGAAMGIAYAGGRPVAEIQFCDYAFNCIDLLKVAGNQRWSGAGQYEMPIVVMTPNGAGIHGSLYHSHSFESWASRLPGWKIVMPSNAIDAHGLMLSAIADPNPVLYLLPKALLRVKSEEKLPGEPEDERTLSEMIDAPVGAARASWTPRWPDIVPRFIPLGQARVAREGTDVTVVSYGRTLHLCLKAADRLAQEQGASVEVIDLRTIFPYDWATIRASVAKTGRFLVVNEDTEVTNFGEHLLRRVIEDAFYDLIARPRVLMGKHVPGIGLNEVYENHSVPQLHHVHEALRDLIAETA</sequence>
<feature type="domain" description="Transketolase-like pyrimidine-binding" evidence="4">
    <location>
        <begin position="2"/>
        <end position="171"/>
    </location>
</feature>
<dbReference type="InterPro" id="IPR033248">
    <property type="entry name" value="Transketolase_C"/>
</dbReference>
<dbReference type="EC" id="1.2.4.4" evidence="2"/>
<protein>
    <recommendedName>
        <fullName evidence="2">3-methyl-2-oxobutanoate dehydrogenase (2-methylpropanoyl-transferring)</fullName>
        <ecNumber evidence="2">1.2.4.4</ecNumber>
    </recommendedName>
</protein>
<dbReference type="InterPro" id="IPR005475">
    <property type="entry name" value="Transketolase-like_Pyr-bd"/>
</dbReference>
<dbReference type="Proteomes" id="UP000008631">
    <property type="component" value="Chromosome"/>
</dbReference>
<dbReference type="PANTHER" id="PTHR42980:SF1">
    <property type="entry name" value="2-OXOISOVALERATE DEHYDROGENASE SUBUNIT BETA, MITOCHONDRIAL"/>
    <property type="match status" value="1"/>
</dbReference>
<dbReference type="AlphaFoldDB" id="E8QYN6"/>
<evidence type="ECO:0000256" key="3">
    <source>
        <dbReference type="ARBA" id="ARBA00023002"/>
    </source>
</evidence>
<dbReference type="Gene3D" id="3.40.50.970">
    <property type="match status" value="1"/>
</dbReference>
<evidence type="ECO:0000256" key="1">
    <source>
        <dbReference type="ARBA" id="ARBA00001964"/>
    </source>
</evidence>
<dbReference type="Gene3D" id="3.40.50.920">
    <property type="match status" value="1"/>
</dbReference>
<gene>
    <name evidence="5" type="ordered locus">Isop_0417</name>
</gene>
<dbReference type="RefSeq" id="WP_013563301.1">
    <property type="nucleotide sequence ID" value="NC_014962.1"/>
</dbReference>
<keyword evidence="3 5" id="KW-0560">Oxidoreductase</keyword>
<dbReference type="GO" id="GO:0007584">
    <property type="term" value="P:response to nutrient"/>
    <property type="evidence" value="ECO:0007669"/>
    <property type="project" value="TreeGrafter"/>
</dbReference>
<dbReference type="eggNOG" id="COG0022">
    <property type="taxonomic scope" value="Bacteria"/>
</dbReference>
<dbReference type="SUPFAM" id="SSF52518">
    <property type="entry name" value="Thiamin diphosphate-binding fold (THDP-binding)"/>
    <property type="match status" value="1"/>
</dbReference>
<dbReference type="SMART" id="SM00861">
    <property type="entry name" value="Transket_pyr"/>
    <property type="match status" value="1"/>
</dbReference>
<organism evidence="5 6">
    <name type="scientific">Isosphaera pallida (strain ATCC 43644 / DSM 9630 / IS1B)</name>
    <dbReference type="NCBI Taxonomy" id="575540"/>
    <lineage>
        <taxon>Bacteria</taxon>
        <taxon>Pseudomonadati</taxon>
        <taxon>Planctomycetota</taxon>
        <taxon>Planctomycetia</taxon>
        <taxon>Isosphaerales</taxon>
        <taxon>Isosphaeraceae</taxon>
        <taxon>Isosphaera</taxon>
    </lineage>
</organism>
<dbReference type="STRING" id="575540.Isop_0417"/>
<dbReference type="Pfam" id="PF02780">
    <property type="entry name" value="Transketolase_C"/>
    <property type="match status" value="1"/>
</dbReference>
<dbReference type="PANTHER" id="PTHR42980">
    <property type="entry name" value="2-OXOISOVALERATE DEHYDROGENASE SUBUNIT BETA-RELATED"/>
    <property type="match status" value="1"/>
</dbReference>
<keyword evidence="5" id="KW-0670">Pyruvate</keyword>
<dbReference type="Pfam" id="PF02779">
    <property type="entry name" value="Transket_pyr"/>
    <property type="match status" value="1"/>
</dbReference>
<dbReference type="InterPro" id="IPR029061">
    <property type="entry name" value="THDP-binding"/>
</dbReference>
<dbReference type="GO" id="GO:0009083">
    <property type="term" value="P:branched-chain amino acid catabolic process"/>
    <property type="evidence" value="ECO:0007669"/>
    <property type="project" value="TreeGrafter"/>
</dbReference>
<keyword evidence="6" id="KW-1185">Reference proteome</keyword>
<evidence type="ECO:0000256" key="2">
    <source>
        <dbReference type="ARBA" id="ARBA00012277"/>
    </source>
</evidence>
<evidence type="ECO:0000313" key="5">
    <source>
        <dbReference type="EMBL" id="ADV61012.1"/>
    </source>
</evidence>
<dbReference type="KEGG" id="ipa:Isop_0417"/>
<comment type="cofactor">
    <cofactor evidence="1">
        <name>thiamine diphosphate</name>
        <dbReference type="ChEBI" id="CHEBI:58937"/>
    </cofactor>
</comment>
<evidence type="ECO:0000259" key="4">
    <source>
        <dbReference type="SMART" id="SM00861"/>
    </source>
</evidence>
<reference evidence="5 6" key="2">
    <citation type="journal article" date="2011" name="Stand. Genomic Sci.">
        <title>Complete genome sequence of Isosphaera pallida type strain (IS1B).</title>
        <authorList>
            <consortium name="US DOE Joint Genome Institute (JGI-PGF)"/>
            <person name="Goker M."/>
            <person name="Cleland D."/>
            <person name="Saunders E."/>
            <person name="Lapidus A."/>
            <person name="Nolan M."/>
            <person name="Lucas S."/>
            <person name="Hammon N."/>
            <person name="Deshpande S."/>
            <person name="Cheng J.F."/>
            <person name="Tapia R."/>
            <person name="Han C."/>
            <person name="Goodwin L."/>
            <person name="Pitluck S."/>
            <person name="Liolios K."/>
            <person name="Pagani I."/>
            <person name="Ivanova N."/>
            <person name="Mavromatis K."/>
            <person name="Pati A."/>
            <person name="Chen A."/>
            <person name="Palaniappan K."/>
            <person name="Land M."/>
            <person name="Hauser L."/>
            <person name="Chang Y.J."/>
            <person name="Jeffries C.D."/>
            <person name="Detter J.C."/>
            <person name="Beck B."/>
            <person name="Woyke T."/>
            <person name="Bristow J."/>
            <person name="Eisen J.A."/>
            <person name="Markowitz V."/>
            <person name="Hugenholtz P."/>
            <person name="Kyrpides N.C."/>
            <person name="Klenk H.P."/>
        </authorList>
    </citation>
    <scope>NUCLEOTIDE SEQUENCE [LARGE SCALE GENOMIC DNA]</scope>
    <source>
        <strain evidence="6">ATCC 43644 / DSM 9630 / IS1B</strain>
    </source>
</reference>
<dbReference type="OrthoDB" id="8732661at2"/>
<dbReference type="GO" id="GO:0003863">
    <property type="term" value="F:branched-chain 2-oxo acid dehydrogenase activity"/>
    <property type="evidence" value="ECO:0007669"/>
    <property type="project" value="UniProtKB-EC"/>
</dbReference>
<evidence type="ECO:0000313" key="6">
    <source>
        <dbReference type="Proteomes" id="UP000008631"/>
    </source>
</evidence>
<reference key="1">
    <citation type="submission" date="2010-11" db="EMBL/GenBank/DDBJ databases">
        <title>The complete sequence of chromosome of Isophaera pallida ATCC 43644.</title>
        <authorList>
            <consortium name="US DOE Joint Genome Institute (JGI-PGF)"/>
            <person name="Lucas S."/>
            <person name="Copeland A."/>
            <person name="Lapidus A."/>
            <person name="Bruce D."/>
            <person name="Goodwin L."/>
            <person name="Pitluck S."/>
            <person name="Kyrpides N."/>
            <person name="Mavromatis K."/>
            <person name="Pagani I."/>
            <person name="Ivanova N."/>
            <person name="Saunders E."/>
            <person name="Brettin T."/>
            <person name="Detter J.C."/>
            <person name="Han C."/>
            <person name="Tapia R."/>
            <person name="Land M."/>
            <person name="Hauser L."/>
            <person name="Markowitz V."/>
            <person name="Cheng J.-F."/>
            <person name="Hugenholtz P."/>
            <person name="Woyke T."/>
            <person name="Wu D."/>
            <person name="Eisen J.A."/>
        </authorList>
    </citation>
    <scope>NUCLEOTIDE SEQUENCE</scope>
    <source>
        <strain>ATCC 43644</strain>
    </source>
</reference>
<dbReference type="InterPro" id="IPR009014">
    <property type="entry name" value="Transketo_C/PFOR_II"/>
</dbReference>
<proteinExistence type="predicted"/>